<dbReference type="Gene3D" id="3.40.50.720">
    <property type="entry name" value="NAD(P)-binding Rossmann-like Domain"/>
    <property type="match status" value="2"/>
</dbReference>
<dbReference type="GO" id="GO:0016740">
    <property type="term" value="F:transferase activity"/>
    <property type="evidence" value="ECO:0007669"/>
    <property type="project" value="UniProtKB-KW"/>
</dbReference>
<keyword evidence="2" id="KW-0511">Multifunctional enzyme</keyword>
<dbReference type="Pfam" id="PF08659">
    <property type="entry name" value="KR"/>
    <property type="match status" value="1"/>
</dbReference>
<feature type="region of interest" description="Disordered" evidence="3">
    <location>
        <begin position="1"/>
        <end position="22"/>
    </location>
</feature>
<organism evidence="5">
    <name type="scientific">Aspergillus niger</name>
    <dbReference type="NCBI Taxonomy" id="5061"/>
    <lineage>
        <taxon>Eukaryota</taxon>
        <taxon>Fungi</taxon>
        <taxon>Dikarya</taxon>
        <taxon>Ascomycota</taxon>
        <taxon>Pezizomycotina</taxon>
        <taxon>Eurotiomycetes</taxon>
        <taxon>Eurotiomycetidae</taxon>
        <taxon>Eurotiales</taxon>
        <taxon>Aspergillaceae</taxon>
        <taxon>Aspergillus</taxon>
        <taxon>Aspergillus subgen. Circumdati</taxon>
    </lineage>
</organism>
<dbReference type="PANTHER" id="PTHR45681">
    <property type="entry name" value="POLYKETIDE SYNTHASE 44-RELATED"/>
    <property type="match status" value="1"/>
</dbReference>
<dbReference type="KEGG" id="ang:An16g07170"/>
<reference evidence="5" key="1">
    <citation type="submission" date="2025-02" db="EMBL/GenBank/DDBJ databases">
        <authorList>
            <consortium name="NCBI Genome Project"/>
        </authorList>
    </citation>
    <scope>NUCLEOTIDE SEQUENCE</scope>
</reference>
<sequence length="572" mass="63602">MKNDVNVTLGHQSEYKPPVRGGPAEPCLSAGWLDKRDIPGALPTRWAGRKDKRRDGPYIGPEIHQIYRVLASLGLRPRIYGGKGLTTLADPSTDKKCIIFLRDQEGLVRSVTQELIINISILKVDPFEQDAADAIKRVVEKILRSQEAAHQYLDREFAFHDDTIYTSRCYWPLDGQNIPELKGYTLKKIHVGKAGLLDRLKWLESCEVGLHDDEVDVHLQYVGLVYLLYRVCAPQRRVGKHVSNLVASDEVSVVSPGVLRNHFVVDQKHCRKLFSRSLIRDAAGMALAYLTAIYSLDHVGHVQKDQTALIHSACGGVGLAAVQICKMHEPMYATVGTQLKGDYLVHDMGTPSSHIFDSRSTSFLQSLMEATGGRGADIVSNSLAGPLLHASWACVAPFGKIIEPGKWNFLLNDMLTLSHSFKIAFFGMGLFQIYLDNVMIYDSVIKRITELYNQGNIIPIRPVTLFEAHDIAEAFRYMQQGNPIGKINLRMPDGSCQLSNSIIKRLVSFQPNASYLLVGGLGRLGRAVSILMIERGARHLVFSSRNAGVPESDKEIICEHEAAGCHVQFPRL</sequence>
<dbReference type="InterPro" id="IPR050444">
    <property type="entry name" value="Polyketide_Synthase"/>
</dbReference>
<dbReference type="SUPFAM" id="SSF51735">
    <property type="entry name" value="NAD(P)-binding Rossmann-fold domains"/>
    <property type="match status" value="2"/>
</dbReference>
<dbReference type="Pfam" id="PF13602">
    <property type="entry name" value="ADH_zinc_N_2"/>
    <property type="match status" value="1"/>
</dbReference>
<evidence type="ECO:0000313" key="5">
    <source>
        <dbReference type="RefSeq" id="XP_059606777.1"/>
    </source>
</evidence>
<dbReference type="InterPro" id="IPR020843">
    <property type="entry name" value="ER"/>
</dbReference>
<dbReference type="Gene3D" id="3.90.180.10">
    <property type="entry name" value="Medium-chain alcohol dehydrogenases, catalytic domain"/>
    <property type="match status" value="1"/>
</dbReference>
<keyword evidence="1" id="KW-0808">Transferase</keyword>
<proteinExistence type="predicted"/>
<dbReference type="PANTHER" id="PTHR45681:SF6">
    <property type="entry name" value="POLYKETIDE SYNTHASE 37"/>
    <property type="match status" value="1"/>
</dbReference>
<dbReference type="SMART" id="SM00829">
    <property type="entry name" value="PKS_ER"/>
    <property type="match status" value="1"/>
</dbReference>
<protein>
    <recommendedName>
        <fullName evidence="4">Enoyl reductase (ER) domain-containing protein</fullName>
    </recommendedName>
</protein>
<dbReference type="AlphaFoldDB" id="A0AAJ8BZG7"/>
<feature type="domain" description="Enoyl reductase (ER)" evidence="4">
    <location>
        <begin position="195"/>
        <end position="489"/>
    </location>
</feature>
<evidence type="ECO:0000256" key="1">
    <source>
        <dbReference type="ARBA" id="ARBA00022679"/>
    </source>
</evidence>
<dbReference type="GeneID" id="84593497"/>
<name>A0AAJ8BZG7_ASPNG</name>
<reference evidence="5" key="2">
    <citation type="submission" date="2025-08" db="UniProtKB">
        <authorList>
            <consortium name="RefSeq"/>
        </authorList>
    </citation>
    <scope>IDENTIFICATION</scope>
</reference>
<feature type="compositionally biased region" description="Polar residues" evidence="3">
    <location>
        <begin position="1"/>
        <end position="11"/>
    </location>
</feature>
<evidence type="ECO:0000256" key="3">
    <source>
        <dbReference type="SAM" id="MobiDB-lite"/>
    </source>
</evidence>
<dbReference type="RefSeq" id="XP_059606777.1">
    <property type="nucleotide sequence ID" value="XM_059745265.1"/>
</dbReference>
<dbReference type="InterPro" id="IPR036291">
    <property type="entry name" value="NAD(P)-bd_dom_sf"/>
</dbReference>
<accession>A0AAJ8BZG7</accession>
<gene>
    <name evidence="5" type="ORF">An16g07170</name>
</gene>
<evidence type="ECO:0000256" key="2">
    <source>
        <dbReference type="ARBA" id="ARBA00023268"/>
    </source>
</evidence>
<dbReference type="CDD" id="cd05195">
    <property type="entry name" value="enoyl_red"/>
    <property type="match status" value="1"/>
</dbReference>
<dbReference type="InterPro" id="IPR013968">
    <property type="entry name" value="PKS_KR"/>
</dbReference>
<evidence type="ECO:0000259" key="4">
    <source>
        <dbReference type="SMART" id="SM00829"/>
    </source>
</evidence>